<gene>
    <name evidence="3" type="ORF">ElP_21770</name>
</gene>
<dbReference type="InterPro" id="IPR053158">
    <property type="entry name" value="CapK_Type1_Caps_Biosynth"/>
</dbReference>
<evidence type="ECO:0000256" key="1">
    <source>
        <dbReference type="SAM" id="MobiDB-lite"/>
    </source>
</evidence>
<dbReference type="AlphaFoldDB" id="A0A518H0C5"/>
<feature type="region of interest" description="Disordered" evidence="1">
    <location>
        <begin position="108"/>
        <end position="142"/>
    </location>
</feature>
<dbReference type="Pfam" id="PF00501">
    <property type="entry name" value="AMP-binding"/>
    <property type="match status" value="1"/>
</dbReference>
<name>A0A518H0C5_9BACT</name>
<dbReference type="RefSeq" id="WP_145269088.1">
    <property type="nucleotide sequence ID" value="NZ_CP036426.1"/>
</dbReference>
<dbReference type="EC" id="6.2.1.30" evidence="3"/>
<organism evidence="3 4">
    <name type="scientific">Tautonia plasticadhaerens</name>
    <dbReference type="NCBI Taxonomy" id="2527974"/>
    <lineage>
        <taxon>Bacteria</taxon>
        <taxon>Pseudomonadati</taxon>
        <taxon>Planctomycetota</taxon>
        <taxon>Planctomycetia</taxon>
        <taxon>Isosphaerales</taxon>
        <taxon>Isosphaeraceae</taxon>
        <taxon>Tautonia</taxon>
    </lineage>
</organism>
<evidence type="ECO:0000259" key="2">
    <source>
        <dbReference type="Pfam" id="PF00501"/>
    </source>
</evidence>
<feature type="domain" description="AMP-dependent synthetase/ligase" evidence="2">
    <location>
        <begin position="119"/>
        <end position="325"/>
    </location>
</feature>
<reference evidence="3 4" key="1">
    <citation type="submission" date="2019-02" db="EMBL/GenBank/DDBJ databases">
        <title>Deep-cultivation of Planctomycetes and their phenomic and genomic characterization uncovers novel biology.</title>
        <authorList>
            <person name="Wiegand S."/>
            <person name="Jogler M."/>
            <person name="Boedeker C."/>
            <person name="Pinto D."/>
            <person name="Vollmers J."/>
            <person name="Rivas-Marin E."/>
            <person name="Kohn T."/>
            <person name="Peeters S.H."/>
            <person name="Heuer A."/>
            <person name="Rast P."/>
            <person name="Oberbeckmann S."/>
            <person name="Bunk B."/>
            <person name="Jeske O."/>
            <person name="Meyerdierks A."/>
            <person name="Storesund J.E."/>
            <person name="Kallscheuer N."/>
            <person name="Luecker S."/>
            <person name="Lage O.M."/>
            <person name="Pohl T."/>
            <person name="Merkel B.J."/>
            <person name="Hornburger P."/>
            <person name="Mueller R.-W."/>
            <person name="Bruemmer F."/>
            <person name="Labrenz M."/>
            <person name="Spormann A.M."/>
            <person name="Op den Camp H."/>
            <person name="Overmann J."/>
            <person name="Amann R."/>
            <person name="Jetten M.S.M."/>
            <person name="Mascher T."/>
            <person name="Medema M.H."/>
            <person name="Devos D.P."/>
            <person name="Kaster A.-K."/>
            <person name="Ovreas L."/>
            <person name="Rohde M."/>
            <person name="Galperin M.Y."/>
            <person name="Jogler C."/>
        </authorList>
    </citation>
    <scope>NUCLEOTIDE SEQUENCE [LARGE SCALE GENOMIC DNA]</scope>
    <source>
        <strain evidence="3 4">ElP</strain>
    </source>
</reference>
<dbReference type="KEGG" id="tpla:ElP_21770"/>
<protein>
    <submittedName>
        <fullName evidence="3">Phenylacetate-coenzyme A ligase</fullName>
        <ecNumber evidence="3">6.2.1.30</ecNumber>
    </submittedName>
</protein>
<dbReference type="InterPro" id="IPR042099">
    <property type="entry name" value="ANL_N_sf"/>
</dbReference>
<dbReference type="GO" id="GO:0047475">
    <property type="term" value="F:phenylacetate-CoA ligase activity"/>
    <property type="evidence" value="ECO:0007669"/>
    <property type="project" value="UniProtKB-EC"/>
</dbReference>
<keyword evidence="4" id="KW-1185">Reference proteome</keyword>
<dbReference type="OrthoDB" id="580775at2"/>
<dbReference type="PANTHER" id="PTHR36932">
    <property type="entry name" value="CAPSULAR POLYSACCHARIDE BIOSYNTHESIS PROTEIN"/>
    <property type="match status" value="1"/>
</dbReference>
<proteinExistence type="predicted"/>
<dbReference type="Gene3D" id="3.40.50.12780">
    <property type="entry name" value="N-terminal domain of ligase-like"/>
    <property type="match status" value="1"/>
</dbReference>
<dbReference type="EMBL" id="CP036426">
    <property type="protein sequence ID" value="QDV34292.1"/>
    <property type="molecule type" value="Genomic_DNA"/>
</dbReference>
<dbReference type="PANTHER" id="PTHR36932:SF1">
    <property type="entry name" value="CAPSULAR POLYSACCHARIDE BIOSYNTHESIS PROTEIN"/>
    <property type="match status" value="1"/>
</dbReference>
<evidence type="ECO:0000313" key="4">
    <source>
        <dbReference type="Proteomes" id="UP000317835"/>
    </source>
</evidence>
<accession>A0A518H0C5</accession>
<evidence type="ECO:0000313" key="3">
    <source>
        <dbReference type="EMBL" id="QDV34292.1"/>
    </source>
</evidence>
<feature type="compositionally biased region" description="Polar residues" evidence="1">
    <location>
        <begin position="132"/>
        <end position="142"/>
    </location>
</feature>
<dbReference type="InterPro" id="IPR000873">
    <property type="entry name" value="AMP-dep_synth/lig_dom"/>
</dbReference>
<dbReference type="Proteomes" id="UP000317835">
    <property type="component" value="Chromosome"/>
</dbReference>
<sequence length="467" mass="51956">MGIDPGPGRPTSPTTSIVEPRSAIEGLEWPAVPDPTASRVLALAFQLEHSQWWPPGTLLDHQLRQAGRVVEHARRTSRFYAGRFDGLDLGPGPPSLDQFRSLPTLDRETVQREGPALRSTSRPRSHGEILTMHTSGSTGRPTEVQATGLSCLFLMAHTLRDHLWGRRAFSGSMVLMQSASGRSAEGRFPGWFRGIATGPARVVDVTRPVGELLDLLIEEDPDYLQVHPSTLGALLDRSLRAGVAPGRLKQVKCFGEVLGPTTRERCRVQWGAEVRDCYASEECGPIALQCPESGDLHIQAESTLVEVLDDRGEPCGPGEVGQVHVTPLHNFAMPLIRYGLGDYAEVGAPCPCGRGLPTLRRVVGRVRHLVRLPRGDRIHPEFDEEALRAIADIRQYQLTQVEPERIDVSLVVEGGPLDDDRERLLCDHFDSAFRHRFRYRVRYLDEIPRTPRGKFEVFRCEVDDPRP</sequence>
<keyword evidence="3" id="KW-0436">Ligase</keyword>
<dbReference type="SUPFAM" id="SSF56801">
    <property type="entry name" value="Acetyl-CoA synthetase-like"/>
    <property type="match status" value="1"/>
</dbReference>